<organism evidence="1 2">
    <name type="scientific">Pomacea canaliculata</name>
    <name type="common">Golden apple snail</name>
    <dbReference type="NCBI Taxonomy" id="400727"/>
    <lineage>
        <taxon>Eukaryota</taxon>
        <taxon>Metazoa</taxon>
        <taxon>Spiralia</taxon>
        <taxon>Lophotrochozoa</taxon>
        <taxon>Mollusca</taxon>
        <taxon>Gastropoda</taxon>
        <taxon>Caenogastropoda</taxon>
        <taxon>Architaenioglossa</taxon>
        <taxon>Ampullarioidea</taxon>
        <taxon>Ampullariidae</taxon>
        <taxon>Pomacea</taxon>
    </lineage>
</organism>
<gene>
    <name evidence="1" type="ORF">C0Q70_14054</name>
</gene>
<dbReference type="AlphaFoldDB" id="A0A2T7NYX5"/>
<keyword evidence="2" id="KW-1185">Reference proteome</keyword>
<comment type="caution">
    <text evidence="1">The sequence shown here is derived from an EMBL/GenBank/DDBJ whole genome shotgun (WGS) entry which is preliminary data.</text>
</comment>
<reference evidence="1 2" key="1">
    <citation type="submission" date="2018-04" db="EMBL/GenBank/DDBJ databases">
        <title>The genome of golden apple snail Pomacea canaliculata provides insight into stress tolerance and invasive adaptation.</title>
        <authorList>
            <person name="Liu C."/>
            <person name="Liu B."/>
            <person name="Ren Y."/>
            <person name="Zhang Y."/>
            <person name="Wang H."/>
            <person name="Li S."/>
            <person name="Jiang F."/>
            <person name="Yin L."/>
            <person name="Zhang G."/>
            <person name="Qian W."/>
            <person name="Fan W."/>
        </authorList>
    </citation>
    <scope>NUCLEOTIDE SEQUENCE [LARGE SCALE GENOMIC DNA]</scope>
    <source>
        <strain evidence="1">SZHN2017</strain>
        <tissue evidence="1">Muscle</tissue>
    </source>
</reference>
<dbReference type="Proteomes" id="UP000245119">
    <property type="component" value="Linkage Group LG8"/>
</dbReference>
<protein>
    <submittedName>
        <fullName evidence="1">Uncharacterized protein</fullName>
    </submittedName>
</protein>
<evidence type="ECO:0000313" key="2">
    <source>
        <dbReference type="Proteomes" id="UP000245119"/>
    </source>
</evidence>
<accession>A0A2T7NYX5</accession>
<dbReference type="EMBL" id="PZQS01000008">
    <property type="protein sequence ID" value="PVD26380.1"/>
    <property type="molecule type" value="Genomic_DNA"/>
</dbReference>
<proteinExistence type="predicted"/>
<evidence type="ECO:0000313" key="1">
    <source>
        <dbReference type="EMBL" id="PVD26380.1"/>
    </source>
</evidence>
<name>A0A2T7NYX5_POMCA</name>
<sequence length="116" mass="13720">MKLLKRKKYWQGFTIYQRDTRDWLRGERPHQTTERFRGIGHQLTTGGVEMQMSADQITTRDQRSISFVVDDASVKRMLLWCCWCWGDSEIDRLRRSDITVQCVLLLTSTTSQICMI</sequence>